<proteinExistence type="predicted"/>
<evidence type="ECO:0000256" key="1">
    <source>
        <dbReference type="SAM" id="MobiDB-lite"/>
    </source>
</evidence>
<protein>
    <submittedName>
        <fullName evidence="3">Arc-like DNA binding dprotein</fullName>
    </submittedName>
</protein>
<dbReference type="OrthoDB" id="6890552at2"/>
<dbReference type="AlphaFoldDB" id="A0A562QAF6"/>
<dbReference type="InterPro" id="IPR005569">
    <property type="entry name" value="Arc_DNA-bd_dom"/>
</dbReference>
<organism evidence="3 4">
    <name type="scientific">Pseudomonas duriflava</name>
    <dbReference type="NCBI Taxonomy" id="459528"/>
    <lineage>
        <taxon>Bacteria</taxon>
        <taxon>Pseudomonadati</taxon>
        <taxon>Pseudomonadota</taxon>
        <taxon>Gammaproteobacteria</taxon>
        <taxon>Pseudomonadales</taxon>
        <taxon>Pseudomonadaceae</taxon>
        <taxon>Pseudomonas</taxon>
    </lineage>
</organism>
<keyword evidence="4" id="KW-1185">Reference proteome</keyword>
<dbReference type="Pfam" id="PF03869">
    <property type="entry name" value="Arc"/>
    <property type="match status" value="1"/>
</dbReference>
<evidence type="ECO:0000313" key="3">
    <source>
        <dbReference type="EMBL" id="TWI53699.1"/>
    </source>
</evidence>
<accession>A0A562QAF6</accession>
<dbReference type="RefSeq" id="WP_145141796.1">
    <property type="nucleotide sequence ID" value="NZ_VLKY01000007.1"/>
</dbReference>
<dbReference type="GO" id="GO:0003677">
    <property type="term" value="F:DNA binding"/>
    <property type="evidence" value="ECO:0007669"/>
    <property type="project" value="InterPro"/>
</dbReference>
<dbReference type="Proteomes" id="UP000316905">
    <property type="component" value="Unassembled WGS sequence"/>
</dbReference>
<dbReference type="InterPro" id="IPR013321">
    <property type="entry name" value="Arc_rbn_hlx_hlx"/>
</dbReference>
<sequence>MTPVIRSYSSRPAGNTIRDLAKSDDPSDIRTGGGRAVEKFVIRLPDGMREHIAVVARTHHRSMNSEIITRLEQSLIQEGVIQSDPAVRLSDPTLSAHERELLQRFRHLSGAQQKALVSLIAAEESESSQEA</sequence>
<feature type="region of interest" description="Disordered" evidence="1">
    <location>
        <begin position="1"/>
        <end position="32"/>
    </location>
</feature>
<dbReference type="EMBL" id="VLKY01000007">
    <property type="protein sequence ID" value="TWI53699.1"/>
    <property type="molecule type" value="Genomic_DNA"/>
</dbReference>
<dbReference type="GO" id="GO:0006355">
    <property type="term" value="P:regulation of DNA-templated transcription"/>
    <property type="evidence" value="ECO:0007669"/>
    <property type="project" value="InterPro"/>
</dbReference>
<evidence type="ECO:0000259" key="2">
    <source>
        <dbReference type="Pfam" id="PF03869"/>
    </source>
</evidence>
<comment type="caution">
    <text evidence="3">The sequence shown here is derived from an EMBL/GenBank/DDBJ whole genome shotgun (WGS) entry which is preliminary data.</text>
</comment>
<dbReference type="SUPFAM" id="SSF47598">
    <property type="entry name" value="Ribbon-helix-helix"/>
    <property type="match status" value="1"/>
</dbReference>
<dbReference type="Gene3D" id="1.10.1220.10">
    <property type="entry name" value="Met repressor-like"/>
    <property type="match status" value="1"/>
</dbReference>
<reference evidence="3 4" key="1">
    <citation type="journal article" date="2015" name="Stand. Genomic Sci.">
        <title>Genomic Encyclopedia of Bacterial and Archaeal Type Strains, Phase III: the genomes of soil and plant-associated and newly described type strains.</title>
        <authorList>
            <person name="Whitman W.B."/>
            <person name="Woyke T."/>
            <person name="Klenk H.P."/>
            <person name="Zhou Y."/>
            <person name="Lilburn T.G."/>
            <person name="Beck B.J."/>
            <person name="De Vos P."/>
            <person name="Vandamme P."/>
            <person name="Eisen J.A."/>
            <person name="Garrity G."/>
            <person name="Hugenholtz P."/>
            <person name="Kyrpides N.C."/>
        </authorList>
    </citation>
    <scope>NUCLEOTIDE SEQUENCE [LARGE SCALE GENOMIC DNA]</scope>
    <source>
        <strain evidence="3 4">CGMCC 1.6858</strain>
    </source>
</reference>
<feature type="domain" description="Arc-like DNA binding" evidence="2">
    <location>
        <begin position="35"/>
        <end position="82"/>
    </location>
</feature>
<dbReference type="InterPro" id="IPR010985">
    <property type="entry name" value="Ribbon_hlx_hlx"/>
</dbReference>
<evidence type="ECO:0000313" key="4">
    <source>
        <dbReference type="Proteomes" id="UP000316905"/>
    </source>
</evidence>
<gene>
    <name evidence="3" type="ORF">IQ22_02304</name>
</gene>
<name>A0A562QAF6_9PSED</name>
<feature type="compositionally biased region" description="Basic and acidic residues" evidence="1">
    <location>
        <begin position="19"/>
        <end position="28"/>
    </location>
</feature>